<feature type="region of interest" description="Disordered" evidence="2">
    <location>
        <begin position="821"/>
        <end position="840"/>
    </location>
</feature>
<evidence type="ECO:0000313" key="6">
    <source>
        <dbReference type="Proteomes" id="UP001208570"/>
    </source>
</evidence>
<feature type="transmembrane region" description="Helical" evidence="3">
    <location>
        <begin position="602"/>
        <end position="625"/>
    </location>
</feature>
<feature type="compositionally biased region" description="Polar residues" evidence="2">
    <location>
        <begin position="16"/>
        <end position="28"/>
    </location>
</feature>
<name>A0AAD9N440_9ANNE</name>
<feature type="region of interest" description="Disordered" evidence="2">
    <location>
        <begin position="419"/>
        <end position="446"/>
    </location>
</feature>
<feature type="transmembrane region" description="Helical" evidence="3">
    <location>
        <begin position="133"/>
        <end position="158"/>
    </location>
</feature>
<feature type="transmembrane region" description="Helical" evidence="3">
    <location>
        <begin position="197"/>
        <end position="218"/>
    </location>
</feature>
<evidence type="ECO:0000313" key="5">
    <source>
        <dbReference type="EMBL" id="KAK2153579.1"/>
    </source>
</evidence>
<evidence type="ECO:0000259" key="4">
    <source>
        <dbReference type="PROSITE" id="PS50850"/>
    </source>
</evidence>
<dbReference type="InterPro" id="IPR036259">
    <property type="entry name" value="MFS_trans_sf"/>
</dbReference>
<dbReference type="EMBL" id="JAODUP010000292">
    <property type="protein sequence ID" value="KAK2153579.1"/>
    <property type="molecule type" value="Genomic_DNA"/>
</dbReference>
<evidence type="ECO:0000256" key="2">
    <source>
        <dbReference type="SAM" id="MobiDB-lite"/>
    </source>
</evidence>
<keyword evidence="3" id="KW-0812">Transmembrane</keyword>
<evidence type="ECO:0000256" key="3">
    <source>
        <dbReference type="SAM" id="Phobius"/>
    </source>
</evidence>
<reference evidence="5" key="1">
    <citation type="journal article" date="2023" name="Mol. Biol. Evol.">
        <title>Third-Generation Sequencing Reveals the Adaptive Role of the Epigenome in Three Deep-Sea Polychaetes.</title>
        <authorList>
            <person name="Perez M."/>
            <person name="Aroh O."/>
            <person name="Sun Y."/>
            <person name="Lan Y."/>
            <person name="Juniper S.K."/>
            <person name="Young C.R."/>
            <person name="Angers B."/>
            <person name="Qian P.Y."/>
        </authorList>
    </citation>
    <scope>NUCLEOTIDE SEQUENCE</scope>
    <source>
        <strain evidence="5">P08H-3</strain>
    </source>
</reference>
<comment type="subcellular location">
    <subcellularLocation>
        <location evidence="1">Membrane</location>
        <topology evidence="1">Multi-pass membrane protein</topology>
    </subcellularLocation>
</comment>
<protein>
    <recommendedName>
        <fullName evidence="4">Major facilitator superfamily (MFS) profile domain-containing protein</fullName>
    </recommendedName>
</protein>
<dbReference type="GO" id="GO:0008028">
    <property type="term" value="F:monocarboxylic acid transmembrane transporter activity"/>
    <property type="evidence" value="ECO:0007669"/>
    <property type="project" value="TreeGrafter"/>
</dbReference>
<dbReference type="CDD" id="cd17352">
    <property type="entry name" value="MFS_MCT_SLC16"/>
    <property type="match status" value="1"/>
</dbReference>
<feature type="transmembrane region" description="Helical" evidence="3">
    <location>
        <begin position="763"/>
        <end position="783"/>
    </location>
</feature>
<dbReference type="InterPro" id="IPR011701">
    <property type="entry name" value="MFS"/>
</dbReference>
<dbReference type="Pfam" id="PF07690">
    <property type="entry name" value="MFS_1"/>
    <property type="match status" value="2"/>
</dbReference>
<keyword evidence="3" id="KW-1133">Transmembrane helix</keyword>
<feature type="transmembrane region" description="Helical" evidence="3">
    <location>
        <begin position="637"/>
        <end position="656"/>
    </location>
</feature>
<accession>A0AAD9N440</accession>
<feature type="transmembrane region" description="Helical" evidence="3">
    <location>
        <begin position="699"/>
        <end position="722"/>
    </location>
</feature>
<feature type="transmembrane region" description="Helical" evidence="3">
    <location>
        <begin position="107"/>
        <end position="127"/>
    </location>
</feature>
<feature type="transmembrane region" description="Helical" evidence="3">
    <location>
        <begin position="79"/>
        <end position="100"/>
    </location>
</feature>
<feature type="transmembrane region" description="Helical" evidence="3">
    <location>
        <begin position="729"/>
        <end position="751"/>
    </location>
</feature>
<feature type="compositionally biased region" description="Basic and acidic residues" evidence="2">
    <location>
        <begin position="1"/>
        <end position="10"/>
    </location>
</feature>
<proteinExistence type="predicted"/>
<dbReference type="PANTHER" id="PTHR11360:SF286">
    <property type="entry name" value="GH22266P"/>
    <property type="match status" value="1"/>
</dbReference>
<dbReference type="PROSITE" id="PS50850">
    <property type="entry name" value="MFS"/>
    <property type="match status" value="1"/>
</dbReference>
<feature type="region of interest" description="Disordered" evidence="2">
    <location>
        <begin position="498"/>
        <end position="526"/>
    </location>
</feature>
<dbReference type="GO" id="GO:0016020">
    <property type="term" value="C:membrane"/>
    <property type="evidence" value="ECO:0007669"/>
    <property type="project" value="UniProtKB-SubCell"/>
</dbReference>
<organism evidence="5 6">
    <name type="scientific">Paralvinella palmiformis</name>
    <dbReference type="NCBI Taxonomy" id="53620"/>
    <lineage>
        <taxon>Eukaryota</taxon>
        <taxon>Metazoa</taxon>
        <taxon>Spiralia</taxon>
        <taxon>Lophotrochozoa</taxon>
        <taxon>Annelida</taxon>
        <taxon>Polychaeta</taxon>
        <taxon>Sedentaria</taxon>
        <taxon>Canalipalpata</taxon>
        <taxon>Terebellida</taxon>
        <taxon>Terebelliformia</taxon>
        <taxon>Alvinellidae</taxon>
        <taxon>Paralvinella</taxon>
    </lineage>
</organism>
<keyword evidence="6" id="KW-1185">Reference proteome</keyword>
<gene>
    <name evidence="5" type="ORF">LSH36_292g03026</name>
</gene>
<evidence type="ECO:0000256" key="1">
    <source>
        <dbReference type="ARBA" id="ARBA00004141"/>
    </source>
</evidence>
<feature type="transmembrane region" description="Helical" evidence="3">
    <location>
        <begin position="165"/>
        <end position="185"/>
    </location>
</feature>
<feature type="transmembrane region" description="Helical" evidence="3">
    <location>
        <begin position="38"/>
        <end position="67"/>
    </location>
</feature>
<feature type="domain" description="Major facilitator superfamily (MFS) profile" evidence="4">
    <location>
        <begin position="602"/>
        <end position="840"/>
    </location>
</feature>
<comment type="caution">
    <text evidence="5">The sequence shown here is derived from an EMBL/GenBank/DDBJ whole genome shotgun (WGS) entry which is preliminary data.</text>
</comment>
<feature type="region of interest" description="Disordered" evidence="2">
    <location>
        <begin position="1"/>
        <end position="28"/>
    </location>
</feature>
<dbReference type="InterPro" id="IPR050327">
    <property type="entry name" value="Proton-linked_MCT"/>
</dbReference>
<dbReference type="SUPFAM" id="SSF103473">
    <property type="entry name" value="MFS general substrate transporter"/>
    <property type="match status" value="1"/>
</dbReference>
<dbReference type="Proteomes" id="UP001208570">
    <property type="component" value="Unassembled WGS sequence"/>
</dbReference>
<dbReference type="AlphaFoldDB" id="A0AAD9N440"/>
<dbReference type="InterPro" id="IPR020846">
    <property type="entry name" value="MFS_dom"/>
</dbReference>
<dbReference type="PANTHER" id="PTHR11360">
    <property type="entry name" value="MONOCARBOXYLATE TRANSPORTER"/>
    <property type="match status" value="1"/>
</dbReference>
<keyword evidence="3" id="KW-0472">Membrane</keyword>
<sequence length="840" mass="91623">MVAETEFEKKKERHASGQSTVSTDSVSNYIPTPPDGGYGWVVVMAAFFIHVIVDGVTFTFGVFYVAFLEYFQEGKGKTSLVGSLLGGFYLTICFVASALVNKYGCRPVSIAGSILSFIGFVSSTFAPNVNVLMFTYGVLGGSGFALTFFPSVIAVSFYFQKRRAIATGIAVCGAGVGGFVMAPFGRFLLDIYDWKNAMLIVAGISLNSCVFACLLRPLEPTKKKKLPRKKNVFDRLAERTKNRNRKESECSTCVHGTAANDLMLRIQEVKKAREDLLRDEDSEFEFGSSVPNSTLNSARRLDRSDSCASSGYMPARSHSIQITRQEVLRREAAFASGSPTSIGTSPPWIGSSPPCYGTSAPVTYSSSPLKNFSGTSPASSNLPAIIIEGESQQDDLDDDTSKAMLNSCNDELMEEIERRRSSNFKTVPEEDEEDLKEVDPSKQNGYKKIGNATLEKVKKAAEEMALNGSLPNGIPYADRIGNGDPNDSNNCLVVGRQRHHSKSAGDIHTLQTPRRRPRRPRGVEKTDYSRPLYRKDIFYSGSLLNVTHFRSQPDVKMYVKSMMSIPEAVSPENESCLCRCLPKSAKDTVREMMDVSLFREPIFLVATVGNLFAFIGLFIPFVFIADRAFLLGIPVDRAAFLLSVIGITNMLGRLIAGVLANMQRVSSLLLHNMALLVAGVACILNMFSDSYAQMCTFGAVFGLCVATYISLTSIVLCNMLGLERLTNAYGLLCALRGIASIAGPPIAGLVFDQTGNYDTSFHVGGVMLFLAGLVFSTLHLPFFQKQSWQNIQADAGCIEVIFDDDVAAAYKTPDVTVFGSTENGQPLVEPNGNVPQAEMV</sequence>
<dbReference type="Gene3D" id="1.20.1250.20">
    <property type="entry name" value="MFS general substrate transporter like domains"/>
    <property type="match status" value="2"/>
</dbReference>
<feature type="transmembrane region" description="Helical" evidence="3">
    <location>
        <begin position="668"/>
        <end position="687"/>
    </location>
</feature>